<evidence type="ECO:0000256" key="1">
    <source>
        <dbReference type="SAM" id="MobiDB-lite"/>
    </source>
</evidence>
<feature type="compositionally biased region" description="Basic and acidic residues" evidence="1">
    <location>
        <begin position="133"/>
        <end position="143"/>
    </location>
</feature>
<accession>A0A4U0WSX3</accession>
<name>A0A4U0WSX3_9PEZI</name>
<evidence type="ECO:0000313" key="3">
    <source>
        <dbReference type="Proteomes" id="UP000308768"/>
    </source>
</evidence>
<reference evidence="2 3" key="1">
    <citation type="submission" date="2017-03" db="EMBL/GenBank/DDBJ databases">
        <title>Genomes of endolithic fungi from Antarctica.</title>
        <authorList>
            <person name="Coleine C."/>
            <person name="Masonjones S."/>
            <person name="Stajich J.E."/>
        </authorList>
    </citation>
    <scope>NUCLEOTIDE SEQUENCE [LARGE SCALE GENOMIC DNA]</scope>
    <source>
        <strain evidence="2 3">CCFEE 5187</strain>
    </source>
</reference>
<dbReference type="Proteomes" id="UP000308768">
    <property type="component" value="Unassembled WGS sequence"/>
</dbReference>
<feature type="region of interest" description="Disordered" evidence="1">
    <location>
        <begin position="97"/>
        <end position="154"/>
    </location>
</feature>
<feature type="compositionally biased region" description="Polar residues" evidence="1">
    <location>
        <begin position="199"/>
        <end position="209"/>
    </location>
</feature>
<proteinExistence type="predicted"/>
<dbReference type="EMBL" id="NAJN01001061">
    <property type="protein sequence ID" value="TKA66087.1"/>
    <property type="molecule type" value="Genomic_DNA"/>
</dbReference>
<comment type="caution">
    <text evidence="2">The sequence shown here is derived from an EMBL/GenBank/DDBJ whole genome shotgun (WGS) entry which is preliminary data.</text>
</comment>
<gene>
    <name evidence="2" type="ORF">B0A49_07834</name>
</gene>
<protein>
    <submittedName>
        <fullName evidence="2">Uncharacterized protein</fullName>
    </submittedName>
</protein>
<feature type="compositionally biased region" description="Basic and acidic residues" evidence="1">
    <location>
        <begin position="298"/>
        <end position="312"/>
    </location>
</feature>
<organism evidence="2 3">
    <name type="scientific">Cryomyces minteri</name>
    <dbReference type="NCBI Taxonomy" id="331657"/>
    <lineage>
        <taxon>Eukaryota</taxon>
        <taxon>Fungi</taxon>
        <taxon>Dikarya</taxon>
        <taxon>Ascomycota</taxon>
        <taxon>Pezizomycotina</taxon>
        <taxon>Dothideomycetes</taxon>
        <taxon>Dothideomycetes incertae sedis</taxon>
        <taxon>Cryomyces</taxon>
    </lineage>
</organism>
<evidence type="ECO:0000313" key="2">
    <source>
        <dbReference type="EMBL" id="TKA66087.1"/>
    </source>
</evidence>
<feature type="compositionally biased region" description="Low complexity" evidence="1">
    <location>
        <begin position="98"/>
        <end position="112"/>
    </location>
</feature>
<keyword evidence="3" id="KW-1185">Reference proteome</keyword>
<feature type="region of interest" description="Disordered" evidence="1">
    <location>
        <begin position="183"/>
        <end position="210"/>
    </location>
</feature>
<sequence length="329" mass="34901">MSNYALTSHLIGCKTIKQPLPHPQLIISISSLYSSHLTEPSTHSTAAHFPPCFRSPLAFLLASVPCLQDAAIPPCQTRPTAFEPVILASRHLQTEEASPSLFPSPVLSLSQSRQRTALPPPPSDPSPPKRHRRESESATDPHARGSRFSHLRISDASTRRAVADLLETRETERTTEGRIWMRRRSKSAERQSGRHPCCASTNSGSSTGVRGQPAPLIELAVAVVVAASPPRLPPTLAVPVRVAVTVAAAAVDTPSLHNGRRGLNATHDRVAWCERLAANNVLPLGVCGDGLAVNEGGGAHDDDTATDGDTHAADSGGPNPKQCCSDTAT</sequence>
<feature type="region of interest" description="Disordered" evidence="1">
    <location>
        <begin position="298"/>
        <end position="329"/>
    </location>
</feature>
<dbReference type="AlphaFoldDB" id="A0A4U0WSX3"/>